<proteinExistence type="predicted"/>
<sequence length="72" mass="8380">MDNVYRKMRGMPFPKHQFLQSANVEDALMVGSPQLIIEKILNQYELFGHQRVLLEMDLGGVPYDKLARKSSW</sequence>
<organism evidence="1 2">
    <name type="scientific">Paenibacillus endophyticus</name>
    <dbReference type="NCBI Taxonomy" id="1294268"/>
    <lineage>
        <taxon>Bacteria</taxon>
        <taxon>Bacillati</taxon>
        <taxon>Bacillota</taxon>
        <taxon>Bacilli</taxon>
        <taxon>Bacillales</taxon>
        <taxon>Paenibacillaceae</taxon>
        <taxon>Paenibacillus</taxon>
    </lineage>
</organism>
<accession>A0A7W5GDR4</accession>
<dbReference type="AlphaFoldDB" id="A0A7W5GDR4"/>
<gene>
    <name evidence="1" type="ORF">FHS16_005460</name>
</gene>
<reference evidence="1 2" key="1">
    <citation type="submission" date="2020-08" db="EMBL/GenBank/DDBJ databases">
        <title>Genomic Encyclopedia of Type Strains, Phase III (KMG-III): the genomes of soil and plant-associated and newly described type strains.</title>
        <authorList>
            <person name="Whitman W."/>
        </authorList>
    </citation>
    <scope>NUCLEOTIDE SEQUENCE [LARGE SCALE GENOMIC DNA]</scope>
    <source>
        <strain evidence="1 2">CECT 8234</strain>
    </source>
</reference>
<keyword evidence="2" id="KW-1185">Reference proteome</keyword>
<evidence type="ECO:0000313" key="2">
    <source>
        <dbReference type="Proteomes" id="UP000518605"/>
    </source>
</evidence>
<dbReference type="EMBL" id="JACHXW010000024">
    <property type="protein sequence ID" value="MBB3155352.1"/>
    <property type="molecule type" value="Genomic_DNA"/>
</dbReference>
<evidence type="ECO:0000313" key="1">
    <source>
        <dbReference type="EMBL" id="MBB3155352.1"/>
    </source>
</evidence>
<comment type="caution">
    <text evidence="1">The sequence shown here is derived from an EMBL/GenBank/DDBJ whole genome shotgun (WGS) entry which is preliminary data.</text>
</comment>
<name>A0A7W5GDR4_9BACL</name>
<dbReference type="Proteomes" id="UP000518605">
    <property type="component" value="Unassembled WGS sequence"/>
</dbReference>
<protein>
    <submittedName>
        <fullName evidence="1">Uncharacterized protein</fullName>
    </submittedName>
</protein>